<sequence>MASGAGTYAAQDVVLVLGSGPNVTQSARWPRAWFDRIVAINNAWRVRPDWDDLVFPEDFPDDRLPHETLPHQRLIDARSFVPAQNAYGGFVYAGGTMAYTAAYWALHALRPRVMAFLGCDMVYPATGQTHFYGTGTADPLRQEITLRDLGAKSARLALIAAGQGCACVNLSRGESRLVFDRAAPQDLRHPLKARVSDATRSILEEEAALGYVVPSGRYWEHEGQFDVSAIDRIDAQWRRAFEDLSAKRRRPAA</sequence>
<name>A0A5S3PLF2_9RHOB</name>
<proteinExistence type="predicted"/>
<evidence type="ECO:0000313" key="1">
    <source>
        <dbReference type="EMBL" id="TMM53046.1"/>
    </source>
</evidence>
<organism evidence="1 2">
    <name type="scientific">Sulfitobacter sabulilitoris</name>
    <dbReference type="NCBI Taxonomy" id="2562655"/>
    <lineage>
        <taxon>Bacteria</taxon>
        <taxon>Pseudomonadati</taxon>
        <taxon>Pseudomonadota</taxon>
        <taxon>Alphaproteobacteria</taxon>
        <taxon>Rhodobacterales</taxon>
        <taxon>Roseobacteraceae</taxon>
        <taxon>Sulfitobacter</taxon>
    </lineage>
</organism>
<reference evidence="1 2" key="1">
    <citation type="submission" date="2019-05" db="EMBL/GenBank/DDBJ databases">
        <title>Sulfitobacter sabulilitoris sp. nov., isolated from a marine sand.</title>
        <authorList>
            <person name="Yoon J.-H."/>
        </authorList>
    </citation>
    <scope>NUCLEOTIDE SEQUENCE [LARGE SCALE GENOMIC DNA]</scope>
    <source>
        <strain evidence="1 2">HSMS-29</strain>
    </source>
</reference>
<dbReference type="AlphaFoldDB" id="A0A5S3PLF2"/>
<dbReference type="Proteomes" id="UP000309550">
    <property type="component" value="Unassembled WGS sequence"/>
</dbReference>
<comment type="caution">
    <text evidence="1">The sequence shown here is derived from an EMBL/GenBank/DDBJ whole genome shotgun (WGS) entry which is preliminary data.</text>
</comment>
<dbReference type="EMBL" id="VANS01000002">
    <property type="protein sequence ID" value="TMM53046.1"/>
    <property type="molecule type" value="Genomic_DNA"/>
</dbReference>
<protein>
    <submittedName>
        <fullName evidence="1">Uncharacterized protein</fullName>
    </submittedName>
</protein>
<evidence type="ECO:0000313" key="2">
    <source>
        <dbReference type="Proteomes" id="UP000309550"/>
    </source>
</evidence>
<keyword evidence="2" id="KW-1185">Reference proteome</keyword>
<gene>
    <name evidence="1" type="ORF">FDT80_10850</name>
</gene>
<accession>A0A5S3PLF2</accession>
<dbReference type="OrthoDB" id="6638257at2"/>